<dbReference type="GO" id="GO:0005886">
    <property type="term" value="C:plasma membrane"/>
    <property type="evidence" value="ECO:0007669"/>
    <property type="project" value="TreeGrafter"/>
</dbReference>
<dbReference type="Pfam" id="PF01365">
    <property type="entry name" value="RYDR_ITPR"/>
    <property type="match status" value="1"/>
</dbReference>
<name>A0AAV6YHK2_ENGPU</name>
<proteinExistence type="predicted"/>
<gene>
    <name evidence="4" type="ORF">GDO81_025220</name>
</gene>
<sequence>RNSYVRLRHLCTNTWVTSTSIPIDTDEERPVMLKIGTCQAKEDKEAFAIISVPLSEVRDLDFANDANKVLASTVKKLEYGTITQNERRFVTKLLEDLIFFVAGVPNNGQEVLDVVVTKPNRERQKLMREQNILAQIFGILK</sequence>
<protein>
    <submittedName>
        <fullName evidence="4">Uncharacterized protein</fullName>
    </submittedName>
</protein>
<dbReference type="EMBL" id="WNYA01034925">
    <property type="protein sequence ID" value="KAG8537009.1"/>
    <property type="molecule type" value="Genomic_DNA"/>
</dbReference>
<dbReference type="InterPro" id="IPR036300">
    <property type="entry name" value="MIR_dom_sf"/>
</dbReference>
<dbReference type="Gene3D" id="2.80.10.50">
    <property type="match status" value="1"/>
</dbReference>
<dbReference type="PANTHER" id="PTHR13715">
    <property type="entry name" value="RYANODINE RECEPTOR AND IP3 RECEPTOR"/>
    <property type="match status" value="1"/>
</dbReference>
<dbReference type="SUPFAM" id="SSF82109">
    <property type="entry name" value="MIR domain"/>
    <property type="match status" value="1"/>
</dbReference>
<keyword evidence="5" id="KW-1185">Reference proteome</keyword>
<feature type="domain" description="MIR" evidence="3">
    <location>
        <begin position="1"/>
        <end position="49"/>
    </location>
</feature>
<dbReference type="GO" id="GO:0035091">
    <property type="term" value="F:phosphatidylinositol binding"/>
    <property type="evidence" value="ECO:0007669"/>
    <property type="project" value="TreeGrafter"/>
</dbReference>
<dbReference type="Gene3D" id="1.25.10.30">
    <property type="entry name" value="IP3 receptor type 1 binding core, RIH domain"/>
    <property type="match status" value="1"/>
</dbReference>
<evidence type="ECO:0000259" key="3">
    <source>
        <dbReference type="Pfam" id="PF02815"/>
    </source>
</evidence>
<dbReference type="SUPFAM" id="SSF100909">
    <property type="entry name" value="IP3 receptor type 1 binding core, domain 2"/>
    <property type="match status" value="1"/>
</dbReference>
<dbReference type="GO" id="GO:0030667">
    <property type="term" value="C:secretory granule membrane"/>
    <property type="evidence" value="ECO:0007669"/>
    <property type="project" value="TreeGrafter"/>
</dbReference>
<dbReference type="InterPro" id="IPR000699">
    <property type="entry name" value="RIH_dom"/>
</dbReference>
<evidence type="ECO:0000313" key="4">
    <source>
        <dbReference type="EMBL" id="KAG8537009.1"/>
    </source>
</evidence>
<evidence type="ECO:0000259" key="2">
    <source>
        <dbReference type="Pfam" id="PF01365"/>
    </source>
</evidence>
<dbReference type="Pfam" id="PF02815">
    <property type="entry name" value="MIR"/>
    <property type="match status" value="1"/>
</dbReference>
<reference evidence="4" key="1">
    <citation type="thesis" date="2020" institute="ProQuest LLC" country="789 East Eisenhower Parkway, Ann Arbor, MI, USA">
        <title>Comparative Genomics and Chromosome Evolution.</title>
        <authorList>
            <person name="Mudd A.B."/>
        </authorList>
    </citation>
    <scope>NUCLEOTIDE SEQUENCE</scope>
    <source>
        <strain evidence="4">237g6f4</strain>
        <tissue evidence="4">Blood</tissue>
    </source>
</reference>
<organism evidence="4 5">
    <name type="scientific">Engystomops pustulosus</name>
    <name type="common">Tungara frog</name>
    <name type="synonym">Physalaemus pustulosus</name>
    <dbReference type="NCBI Taxonomy" id="76066"/>
    <lineage>
        <taxon>Eukaryota</taxon>
        <taxon>Metazoa</taxon>
        <taxon>Chordata</taxon>
        <taxon>Craniata</taxon>
        <taxon>Vertebrata</taxon>
        <taxon>Euteleostomi</taxon>
        <taxon>Amphibia</taxon>
        <taxon>Batrachia</taxon>
        <taxon>Anura</taxon>
        <taxon>Neobatrachia</taxon>
        <taxon>Hyloidea</taxon>
        <taxon>Leptodactylidae</taxon>
        <taxon>Leiuperinae</taxon>
        <taxon>Engystomops</taxon>
    </lineage>
</organism>
<dbReference type="InterPro" id="IPR035910">
    <property type="entry name" value="RyR/IP3R_RIH_dom_sf"/>
</dbReference>
<dbReference type="InterPro" id="IPR015925">
    <property type="entry name" value="Ryanodine_IP3_receptor"/>
</dbReference>
<comment type="caution">
    <text evidence="4">The sequence shown here is derived from an EMBL/GenBank/DDBJ whole genome shotgun (WGS) entry which is preliminary data.</text>
</comment>
<dbReference type="Proteomes" id="UP000824782">
    <property type="component" value="Unassembled WGS sequence"/>
</dbReference>
<dbReference type="GO" id="GO:0005789">
    <property type="term" value="C:endoplasmic reticulum membrane"/>
    <property type="evidence" value="ECO:0007669"/>
    <property type="project" value="TreeGrafter"/>
</dbReference>
<feature type="non-terminal residue" evidence="4">
    <location>
        <position position="1"/>
    </location>
</feature>
<feature type="domain" description="RIH" evidence="2">
    <location>
        <begin position="91"/>
        <end position="139"/>
    </location>
</feature>
<evidence type="ECO:0000256" key="1">
    <source>
        <dbReference type="ARBA" id="ARBA00022737"/>
    </source>
</evidence>
<dbReference type="GO" id="GO:0016529">
    <property type="term" value="C:sarcoplasmic reticulum"/>
    <property type="evidence" value="ECO:0007669"/>
    <property type="project" value="TreeGrafter"/>
</dbReference>
<dbReference type="GO" id="GO:0005509">
    <property type="term" value="F:calcium ion binding"/>
    <property type="evidence" value="ECO:0007669"/>
    <property type="project" value="TreeGrafter"/>
</dbReference>
<dbReference type="GO" id="GO:0005220">
    <property type="term" value="F:inositol 1,4,5-trisphosphate-gated calcium channel activity"/>
    <property type="evidence" value="ECO:0007669"/>
    <property type="project" value="TreeGrafter"/>
</dbReference>
<dbReference type="GO" id="GO:0051209">
    <property type="term" value="P:release of sequestered calcium ion into cytosol"/>
    <property type="evidence" value="ECO:0007669"/>
    <property type="project" value="TreeGrafter"/>
</dbReference>
<dbReference type="AlphaFoldDB" id="A0AAV6YHK2"/>
<dbReference type="PANTHER" id="PTHR13715:SF53">
    <property type="entry name" value="INOSITOL 1,4,5-TRISPHOSPHATE RECEPTOR TYPE 2"/>
    <property type="match status" value="1"/>
</dbReference>
<keyword evidence="1" id="KW-0677">Repeat</keyword>
<accession>A0AAV6YHK2</accession>
<dbReference type="InterPro" id="IPR016093">
    <property type="entry name" value="MIR_motif"/>
</dbReference>
<feature type="non-terminal residue" evidence="4">
    <location>
        <position position="141"/>
    </location>
</feature>
<dbReference type="GO" id="GO:0070679">
    <property type="term" value="F:inositol 1,4,5 trisphosphate binding"/>
    <property type="evidence" value="ECO:0007669"/>
    <property type="project" value="TreeGrafter"/>
</dbReference>
<evidence type="ECO:0000313" key="5">
    <source>
        <dbReference type="Proteomes" id="UP000824782"/>
    </source>
</evidence>